<name>A0A813SAB2_9BILA</name>
<sequence length="97" mass="10691">MTDTSSGQVDVDSDILSSLTGSDYGNFIELKLEDNLDSVSSENIVNVEDSVSGSSTKQLSIRANNSFYNVYDGDETMQARWMTRNMDADIIQLLVIV</sequence>
<proteinExistence type="predicted"/>
<reference evidence="1" key="1">
    <citation type="submission" date="2021-02" db="EMBL/GenBank/DDBJ databases">
        <authorList>
            <person name="Nowell W R."/>
        </authorList>
    </citation>
    <scope>NUCLEOTIDE SEQUENCE</scope>
    <source>
        <strain evidence="1">Ploen Becks lab</strain>
    </source>
</reference>
<dbReference type="AlphaFoldDB" id="A0A813SAB2"/>
<keyword evidence="2" id="KW-1185">Reference proteome</keyword>
<evidence type="ECO:0000313" key="1">
    <source>
        <dbReference type="EMBL" id="CAF0791764.1"/>
    </source>
</evidence>
<accession>A0A813SAB2</accession>
<evidence type="ECO:0000313" key="2">
    <source>
        <dbReference type="Proteomes" id="UP000663879"/>
    </source>
</evidence>
<organism evidence="1 2">
    <name type="scientific">Brachionus calyciflorus</name>
    <dbReference type="NCBI Taxonomy" id="104777"/>
    <lineage>
        <taxon>Eukaryota</taxon>
        <taxon>Metazoa</taxon>
        <taxon>Spiralia</taxon>
        <taxon>Gnathifera</taxon>
        <taxon>Rotifera</taxon>
        <taxon>Eurotatoria</taxon>
        <taxon>Monogononta</taxon>
        <taxon>Pseudotrocha</taxon>
        <taxon>Ploima</taxon>
        <taxon>Brachionidae</taxon>
        <taxon>Brachionus</taxon>
    </lineage>
</organism>
<dbReference type="EMBL" id="CAJNOC010000687">
    <property type="protein sequence ID" value="CAF0791764.1"/>
    <property type="molecule type" value="Genomic_DNA"/>
</dbReference>
<dbReference type="Proteomes" id="UP000663879">
    <property type="component" value="Unassembled WGS sequence"/>
</dbReference>
<gene>
    <name evidence="1" type="ORF">OXX778_LOCUS6006</name>
</gene>
<protein>
    <submittedName>
        <fullName evidence="1">Uncharacterized protein</fullName>
    </submittedName>
</protein>
<comment type="caution">
    <text evidence="1">The sequence shown here is derived from an EMBL/GenBank/DDBJ whole genome shotgun (WGS) entry which is preliminary data.</text>
</comment>